<keyword evidence="4" id="KW-1185">Reference proteome</keyword>
<protein>
    <submittedName>
        <fullName evidence="3">Uncharacterized protein</fullName>
    </submittedName>
</protein>
<comment type="caution">
    <text evidence="3">The sequence shown here is derived from an EMBL/GenBank/DDBJ whole genome shotgun (WGS) entry which is preliminary data.</text>
</comment>
<evidence type="ECO:0000256" key="2">
    <source>
        <dbReference type="SAM" id="MobiDB-lite"/>
    </source>
</evidence>
<gene>
    <name evidence="3" type="ORF">C9374_007223</name>
</gene>
<organism evidence="3 4">
    <name type="scientific">Naegleria lovaniensis</name>
    <name type="common">Amoeba</name>
    <dbReference type="NCBI Taxonomy" id="51637"/>
    <lineage>
        <taxon>Eukaryota</taxon>
        <taxon>Discoba</taxon>
        <taxon>Heterolobosea</taxon>
        <taxon>Tetramitia</taxon>
        <taxon>Eutetramitia</taxon>
        <taxon>Vahlkampfiidae</taxon>
        <taxon>Naegleria</taxon>
    </lineage>
</organism>
<dbReference type="Proteomes" id="UP000816034">
    <property type="component" value="Unassembled WGS sequence"/>
</dbReference>
<feature type="coiled-coil region" evidence="1">
    <location>
        <begin position="96"/>
        <end position="123"/>
    </location>
</feature>
<dbReference type="RefSeq" id="XP_044555586.1">
    <property type="nucleotide sequence ID" value="XM_044697171.1"/>
</dbReference>
<dbReference type="AlphaFoldDB" id="A0AA88H736"/>
<feature type="region of interest" description="Disordered" evidence="2">
    <location>
        <begin position="37"/>
        <end position="64"/>
    </location>
</feature>
<evidence type="ECO:0000313" key="4">
    <source>
        <dbReference type="Proteomes" id="UP000816034"/>
    </source>
</evidence>
<proteinExistence type="predicted"/>
<feature type="region of interest" description="Disordered" evidence="2">
    <location>
        <begin position="126"/>
        <end position="145"/>
    </location>
</feature>
<sequence>MMKRLWIHSPTTIPLICLHQRSMMLLAHWRQYHDRKGSSRNFHHDQGKSNQQSGRNNHEKSSSFFSNPKHMLQLGLYLVPAFALYQQFITSTQQDQKEILDELSSAMSELKQWEKRLMELEMNDHDDEASPENIPPGPGMYGLIPEDDEAASSHFRFESPKERKYASIYDELRHIILVIHAKTKQLNASIKSYGLYKMRNYSHNC</sequence>
<evidence type="ECO:0000256" key="1">
    <source>
        <dbReference type="SAM" id="Coils"/>
    </source>
</evidence>
<name>A0AA88H736_NAELO</name>
<dbReference type="GeneID" id="68099677"/>
<keyword evidence="1" id="KW-0175">Coiled coil</keyword>
<evidence type="ECO:0000313" key="3">
    <source>
        <dbReference type="EMBL" id="KAG2393692.1"/>
    </source>
</evidence>
<dbReference type="EMBL" id="PYSW02000002">
    <property type="protein sequence ID" value="KAG2393692.1"/>
    <property type="molecule type" value="Genomic_DNA"/>
</dbReference>
<accession>A0AA88H736</accession>
<reference evidence="3 4" key="1">
    <citation type="journal article" date="2018" name="BMC Genomics">
        <title>The genome of Naegleria lovaniensis, the basis for a comparative approach to unravel pathogenicity factors of the human pathogenic amoeba N. fowleri.</title>
        <authorList>
            <person name="Liechti N."/>
            <person name="Schurch N."/>
            <person name="Bruggmann R."/>
            <person name="Wittwer M."/>
        </authorList>
    </citation>
    <scope>NUCLEOTIDE SEQUENCE [LARGE SCALE GENOMIC DNA]</scope>
    <source>
        <strain evidence="3 4">ATCC 30569</strain>
    </source>
</reference>
<feature type="compositionally biased region" description="Basic and acidic residues" evidence="2">
    <location>
        <begin position="37"/>
        <end position="47"/>
    </location>
</feature>